<dbReference type="InterPro" id="IPR036291">
    <property type="entry name" value="NAD(P)-bd_dom_sf"/>
</dbReference>
<dbReference type="PANTHER" id="PTHR42760:SF129">
    <property type="entry name" value="OXIDOREDUCTASE"/>
    <property type="match status" value="1"/>
</dbReference>
<name>A0ABV7L3K5_9PROT</name>
<comment type="caution">
    <text evidence="2">The sequence shown here is derived from an EMBL/GenBank/DDBJ whole genome shotgun (WGS) entry which is preliminary data.</text>
</comment>
<keyword evidence="3" id="KW-1185">Reference proteome</keyword>
<evidence type="ECO:0000313" key="2">
    <source>
        <dbReference type="EMBL" id="MFC3229246.1"/>
    </source>
</evidence>
<dbReference type="PANTHER" id="PTHR42760">
    <property type="entry name" value="SHORT-CHAIN DEHYDROGENASES/REDUCTASES FAMILY MEMBER"/>
    <property type="match status" value="1"/>
</dbReference>
<organism evidence="2 3">
    <name type="scientific">Marinibaculum pumilum</name>
    <dbReference type="NCBI Taxonomy" id="1766165"/>
    <lineage>
        <taxon>Bacteria</taxon>
        <taxon>Pseudomonadati</taxon>
        <taxon>Pseudomonadota</taxon>
        <taxon>Alphaproteobacteria</taxon>
        <taxon>Rhodospirillales</taxon>
        <taxon>Rhodospirillaceae</taxon>
        <taxon>Marinibaculum</taxon>
    </lineage>
</organism>
<feature type="non-terminal residue" evidence="2">
    <location>
        <position position="1"/>
    </location>
</feature>
<accession>A0ABV7L3K5</accession>
<reference evidence="3" key="1">
    <citation type="journal article" date="2019" name="Int. J. Syst. Evol. Microbiol.">
        <title>The Global Catalogue of Microorganisms (GCM) 10K type strain sequencing project: providing services to taxonomists for standard genome sequencing and annotation.</title>
        <authorList>
            <consortium name="The Broad Institute Genomics Platform"/>
            <consortium name="The Broad Institute Genome Sequencing Center for Infectious Disease"/>
            <person name="Wu L."/>
            <person name="Ma J."/>
        </authorList>
    </citation>
    <scope>NUCLEOTIDE SEQUENCE [LARGE SCALE GENOMIC DNA]</scope>
    <source>
        <strain evidence="3">KCTC 42964</strain>
    </source>
</reference>
<proteinExistence type="inferred from homology"/>
<dbReference type="PRINTS" id="PR00081">
    <property type="entry name" value="GDHRDH"/>
</dbReference>
<comment type="similarity">
    <text evidence="1">Belongs to the short-chain dehydrogenases/reductases (SDR) family.</text>
</comment>
<dbReference type="CDD" id="cd05233">
    <property type="entry name" value="SDR_c"/>
    <property type="match status" value="1"/>
</dbReference>
<dbReference type="EC" id="1.1.1.-" evidence="2"/>
<dbReference type="Proteomes" id="UP001595528">
    <property type="component" value="Unassembled WGS sequence"/>
</dbReference>
<protein>
    <submittedName>
        <fullName evidence="2">SDR family NAD(P)-dependent oxidoreductase</fullName>
        <ecNumber evidence="2">1.1.1.-</ecNumber>
    </submittedName>
</protein>
<keyword evidence="2" id="KW-0560">Oxidoreductase</keyword>
<evidence type="ECO:0000256" key="1">
    <source>
        <dbReference type="ARBA" id="ARBA00006484"/>
    </source>
</evidence>
<dbReference type="Pfam" id="PF13561">
    <property type="entry name" value="adh_short_C2"/>
    <property type="match status" value="1"/>
</dbReference>
<dbReference type="InterPro" id="IPR002347">
    <property type="entry name" value="SDR_fam"/>
</dbReference>
<sequence>AEVAAEAPLTTVVHNAGAIREKLLEEVTAEDIEALTALHITAAVLLVQAFLPTMKAAGFGRIVLVGSRAALGLQKRTAYSATKAGLIGLMRTWALELGPSGITANLVAPGPIAETQMFHDVIPRDDPRLEQIAQGVPVRRLGRPADVARAVAFLAAPDSGFITGQNFFVCGGTSVGSITY</sequence>
<dbReference type="PRINTS" id="PR00080">
    <property type="entry name" value="SDRFAMILY"/>
</dbReference>
<gene>
    <name evidence="2" type="ORF">ACFOGJ_18510</name>
</gene>
<dbReference type="EMBL" id="JBHRTR010000031">
    <property type="protein sequence ID" value="MFC3229246.1"/>
    <property type="molecule type" value="Genomic_DNA"/>
</dbReference>
<dbReference type="GO" id="GO:0016491">
    <property type="term" value="F:oxidoreductase activity"/>
    <property type="evidence" value="ECO:0007669"/>
    <property type="project" value="UniProtKB-KW"/>
</dbReference>
<dbReference type="RefSeq" id="WP_379903265.1">
    <property type="nucleotide sequence ID" value="NZ_JBHRTR010000031.1"/>
</dbReference>
<dbReference type="Gene3D" id="3.40.50.720">
    <property type="entry name" value="NAD(P)-binding Rossmann-like Domain"/>
    <property type="match status" value="1"/>
</dbReference>
<evidence type="ECO:0000313" key="3">
    <source>
        <dbReference type="Proteomes" id="UP001595528"/>
    </source>
</evidence>
<dbReference type="SUPFAM" id="SSF51735">
    <property type="entry name" value="NAD(P)-binding Rossmann-fold domains"/>
    <property type="match status" value="1"/>
</dbReference>